<keyword evidence="3" id="KW-1185">Reference proteome</keyword>
<dbReference type="Proteomes" id="UP000636755">
    <property type="component" value="Unassembled WGS sequence"/>
</dbReference>
<organism evidence="2 3">
    <name type="scientific">Ruminococcus intestinalis</name>
    <dbReference type="NCBI Taxonomy" id="2763066"/>
    <lineage>
        <taxon>Bacteria</taxon>
        <taxon>Bacillati</taxon>
        <taxon>Bacillota</taxon>
        <taxon>Clostridia</taxon>
        <taxon>Eubacteriales</taxon>
        <taxon>Oscillospiraceae</taxon>
        <taxon>Ruminococcus</taxon>
    </lineage>
</organism>
<protein>
    <submittedName>
        <fullName evidence="2">Stage II sporulation protein P</fullName>
    </submittedName>
</protein>
<sequence length="365" mass="40361">MKKLGALKITASIILVSTAVFCVCRRMPECFASDKPAALAVAALTLSDGTYKLSNTETTTLANTDTTQKKQEETQPITKPVTITRNLNGEKDKSGYYDSFGNHDGEAVYDILAEQIGANGVKCGTAYVKNNTGLDYDFDSALNSELPFGVDSNGTAQVLIYHTHTSESYMDEDVDYFYESYYSRTQNNDYNVTAVGDAITDVLNKRGIKTMHDTTVHDSTYSGSYDRSAQTVESIMETNTDIKVIIDIHRDAIGTETQKVKPVFTYDGKQGAQIMILSGCDTDGEMNFLSWENNLNFALKIQNKAEEMYPGMTRPLNFGYFAYNEYICDGSLLIEIGTDANTIEEAEYSGELLGNVLYEVLKHGL</sequence>
<dbReference type="Pfam" id="PF07454">
    <property type="entry name" value="SpoIIP"/>
    <property type="match status" value="1"/>
</dbReference>
<accession>A0ABR7HI39</accession>
<proteinExistence type="predicted"/>
<feature type="signal peptide" evidence="1">
    <location>
        <begin position="1"/>
        <end position="32"/>
    </location>
</feature>
<feature type="chain" id="PRO_5045321122" evidence="1">
    <location>
        <begin position="33"/>
        <end position="365"/>
    </location>
</feature>
<dbReference type="RefSeq" id="WP_022234530.1">
    <property type="nucleotide sequence ID" value="NZ_JACOPS010000001.1"/>
</dbReference>
<dbReference type="NCBIfam" id="TIGR02867">
    <property type="entry name" value="spore_II_P"/>
    <property type="match status" value="1"/>
</dbReference>
<evidence type="ECO:0000256" key="1">
    <source>
        <dbReference type="SAM" id="SignalP"/>
    </source>
</evidence>
<gene>
    <name evidence="2" type="ORF">H8R91_01100</name>
</gene>
<reference evidence="2 3" key="1">
    <citation type="submission" date="2020-08" db="EMBL/GenBank/DDBJ databases">
        <title>Genome public.</title>
        <authorList>
            <person name="Liu C."/>
            <person name="Sun Q."/>
        </authorList>
    </citation>
    <scope>NUCLEOTIDE SEQUENCE [LARGE SCALE GENOMIC DNA]</scope>
    <source>
        <strain evidence="2 3">NSJ-71</strain>
    </source>
</reference>
<keyword evidence="1" id="KW-0732">Signal</keyword>
<evidence type="ECO:0000313" key="2">
    <source>
        <dbReference type="EMBL" id="MBC5727142.1"/>
    </source>
</evidence>
<evidence type="ECO:0000313" key="3">
    <source>
        <dbReference type="Proteomes" id="UP000636755"/>
    </source>
</evidence>
<name>A0ABR7HI39_9FIRM</name>
<dbReference type="InterPro" id="IPR010897">
    <property type="entry name" value="Spore_II_P"/>
</dbReference>
<dbReference type="EMBL" id="JACOPS010000001">
    <property type="protein sequence ID" value="MBC5727142.1"/>
    <property type="molecule type" value="Genomic_DNA"/>
</dbReference>
<comment type="caution">
    <text evidence="2">The sequence shown here is derived from an EMBL/GenBank/DDBJ whole genome shotgun (WGS) entry which is preliminary data.</text>
</comment>